<evidence type="ECO:0000256" key="1">
    <source>
        <dbReference type="SAM" id="SignalP"/>
    </source>
</evidence>
<evidence type="ECO:0008006" key="4">
    <source>
        <dbReference type="Google" id="ProtNLM"/>
    </source>
</evidence>
<protein>
    <recommendedName>
        <fullName evidence="4">Transporter</fullName>
    </recommendedName>
</protein>
<dbReference type="EMBL" id="JAGUCO010000007">
    <property type="protein sequence ID" value="MBS2098980.1"/>
    <property type="molecule type" value="Genomic_DNA"/>
</dbReference>
<name>A0ABS5JVP5_9BACT</name>
<evidence type="ECO:0000313" key="3">
    <source>
        <dbReference type="Proteomes" id="UP000708576"/>
    </source>
</evidence>
<keyword evidence="3" id="KW-1185">Reference proteome</keyword>
<feature type="signal peptide" evidence="1">
    <location>
        <begin position="1"/>
        <end position="21"/>
    </location>
</feature>
<accession>A0ABS5JVP5</accession>
<proteinExistence type="predicted"/>
<evidence type="ECO:0000313" key="2">
    <source>
        <dbReference type="EMBL" id="MBS2098980.1"/>
    </source>
</evidence>
<comment type="caution">
    <text evidence="2">The sequence shown here is derived from an EMBL/GenBank/DDBJ whole genome shotgun (WGS) entry which is preliminary data.</text>
</comment>
<dbReference type="Proteomes" id="UP000708576">
    <property type="component" value="Unassembled WGS sequence"/>
</dbReference>
<reference evidence="2 3" key="1">
    <citation type="journal article" date="2015" name="Int. J. Syst. Evol. Microbiol.">
        <title>Carboxylicivirga linearis sp. nov., isolated from a sea cucumber culture pond.</title>
        <authorList>
            <person name="Wang F.Q."/>
            <person name="Zhou Y.X."/>
            <person name="Lin X.Z."/>
            <person name="Chen G.J."/>
            <person name="Du Z.J."/>
        </authorList>
    </citation>
    <scope>NUCLEOTIDE SEQUENCE [LARGE SCALE GENOMIC DNA]</scope>
    <source>
        <strain evidence="2 3">FB218</strain>
    </source>
</reference>
<dbReference type="Gene3D" id="2.40.160.60">
    <property type="entry name" value="Outer membrane protein transport protein (OMPP1/FadL/TodX)"/>
    <property type="match status" value="1"/>
</dbReference>
<dbReference type="SUPFAM" id="SSF56935">
    <property type="entry name" value="Porins"/>
    <property type="match status" value="1"/>
</dbReference>
<sequence length="523" mass="59171">MKKLSYILSLGLLCLSVNLSAQTLDDALRFNKRELTGTARSMGMANAFGALGGDLSAISINPAGIAVYRSSEFAFTPSFSFNRSESDFKQFSGTEDEYSFPFNQIGGVATSQTLREKKEGVVSTHFGFTYNRTADFNNKMNSQMGVGITDEYLPDGIVANTLLTNIMLEANGYTPGAMTDRAYFAYENYLIDPLFEGSTEYFSHYEIVTDNDDGTSTIAYRNPNGINQNFLIEQSGYSGEYGFTLGANISNKLLLGGSINFQSFRFEERKTFREINVFGFDPAYNTDLDYYDAYSNLKQDGFGINGKVGLILNLHPVRIGASFHSPTFYSITEDYYDGIRSYYLNYDQYYSESDIGTFEYNYRTPYRAQGSVAFVLGKIALLSLDYEMTDNKSSKITSEGRYVSDFELLNQEIKEYFKLSHDVKAGFEIKPVPYFSIRGGAAYLDSPFKDDMVDVKMDKWMFTGGIGFRAKSFFFDAAYAMTMYDDSYFLHTDNTIWEGVYFDEPINISNKRHQASFTFGWKF</sequence>
<keyword evidence="1" id="KW-0732">Signal</keyword>
<gene>
    <name evidence="2" type="ORF">KEM10_11880</name>
</gene>
<feature type="chain" id="PRO_5045167595" description="Transporter" evidence="1">
    <location>
        <begin position="22"/>
        <end position="523"/>
    </location>
</feature>
<organism evidence="2 3">
    <name type="scientific">Carboxylicivirga linearis</name>
    <dbReference type="NCBI Taxonomy" id="1628157"/>
    <lineage>
        <taxon>Bacteria</taxon>
        <taxon>Pseudomonadati</taxon>
        <taxon>Bacteroidota</taxon>
        <taxon>Bacteroidia</taxon>
        <taxon>Marinilabiliales</taxon>
        <taxon>Marinilabiliaceae</taxon>
        <taxon>Carboxylicivirga</taxon>
    </lineage>
</organism>
<dbReference type="RefSeq" id="WP_212216221.1">
    <property type="nucleotide sequence ID" value="NZ_JAGUCO010000007.1"/>
</dbReference>